<feature type="domain" description="DUF1618" evidence="2">
    <location>
        <begin position="171"/>
        <end position="300"/>
    </location>
</feature>
<gene>
    <name evidence="3" type="primary">ga26572</name>
    <name evidence="3" type="ORF">PR202_ga26572</name>
</gene>
<reference evidence="3" key="1">
    <citation type="journal article" date="2018" name="DNA Res.">
        <title>Multiple hybrid de novo genome assembly of finger millet, an orphan allotetraploid crop.</title>
        <authorList>
            <person name="Hatakeyama M."/>
            <person name="Aluri S."/>
            <person name="Balachadran M.T."/>
            <person name="Sivarajan S.R."/>
            <person name="Patrignani A."/>
            <person name="Gruter S."/>
            <person name="Poveda L."/>
            <person name="Shimizu-Inatsugi R."/>
            <person name="Baeten J."/>
            <person name="Francoijs K.J."/>
            <person name="Nataraja K.N."/>
            <person name="Reddy Y.A.N."/>
            <person name="Phadnis S."/>
            <person name="Ravikumar R.L."/>
            <person name="Schlapbach R."/>
            <person name="Sreeman S.M."/>
            <person name="Shimizu K.K."/>
        </authorList>
    </citation>
    <scope>NUCLEOTIDE SEQUENCE</scope>
</reference>
<dbReference type="Pfam" id="PF07762">
    <property type="entry name" value="DUF1618"/>
    <property type="match status" value="1"/>
</dbReference>
<feature type="region of interest" description="Disordered" evidence="1">
    <location>
        <begin position="352"/>
        <end position="372"/>
    </location>
</feature>
<dbReference type="PANTHER" id="PTHR33086:SF44">
    <property type="entry name" value="OS03G0683600 PROTEIN"/>
    <property type="match status" value="1"/>
</dbReference>
<proteinExistence type="predicted"/>
<dbReference type="PANTHER" id="PTHR33086">
    <property type="entry name" value="OS05G0468200 PROTEIN-RELATED"/>
    <property type="match status" value="1"/>
</dbReference>
<name>A0AAV5DDW0_ELECO</name>
<feature type="compositionally biased region" description="Basic and acidic residues" evidence="1">
    <location>
        <begin position="360"/>
        <end position="372"/>
    </location>
</feature>
<comment type="caution">
    <text evidence="3">The sequence shown here is derived from an EMBL/GenBank/DDBJ whole genome shotgun (WGS) entry which is preliminary data.</text>
</comment>
<evidence type="ECO:0000313" key="4">
    <source>
        <dbReference type="Proteomes" id="UP001054889"/>
    </source>
</evidence>
<dbReference type="InterPro" id="IPR011676">
    <property type="entry name" value="DUF1618"/>
</dbReference>
<dbReference type="AlphaFoldDB" id="A0AAV5DDW0"/>
<organism evidence="3 4">
    <name type="scientific">Eleusine coracana subsp. coracana</name>
    <dbReference type="NCBI Taxonomy" id="191504"/>
    <lineage>
        <taxon>Eukaryota</taxon>
        <taxon>Viridiplantae</taxon>
        <taxon>Streptophyta</taxon>
        <taxon>Embryophyta</taxon>
        <taxon>Tracheophyta</taxon>
        <taxon>Spermatophyta</taxon>
        <taxon>Magnoliopsida</taxon>
        <taxon>Liliopsida</taxon>
        <taxon>Poales</taxon>
        <taxon>Poaceae</taxon>
        <taxon>PACMAD clade</taxon>
        <taxon>Chloridoideae</taxon>
        <taxon>Cynodonteae</taxon>
        <taxon>Eleusininae</taxon>
        <taxon>Eleusine</taxon>
    </lineage>
</organism>
<evidence type="ECO:0000256" key="1">
    <source>
        <dbReference type="SAM" id="MobiDB-lite"/>
    </source>
</evidence>
<protein>
    <recommendedName>
        <fullName evidence="2">DUF1618 domain-containing protein</fullName>
    </recommendedName>
</protein>
<dbReference type="EMBL" id="BQKI01000015">
    <property type="protein sequence ID" value="GJN08630.1"/>
    <property type="molecule type" value="Genomic_DNA"/>
</dbReference>
<accession>A0AAV5DDW0</accession>
<keyword evidence="4" id="KW-1185">Reference proteome</keyword>
<dbReference type="Proteomes" id="UP001054889">
    <property type="component" value="Unassembled WGS sequence"/>
</dbReference>
<reference evidence="3" key="2">
    <citation type="submission" date="2021-12" db="EMBL/GenBank/DDBJ databases">
        <title>Resequencing data analysis of finger millet.</title>
        <authorList>
            <person name="Hatakeyama M."/>
            <person name="Aluri S."/>
            <person name="Balachadran M.T."/>
            <person name="Sivarajan S.R."/>
            <person name="Poveda L."/>
            <person name="Shimizu-Inatsugi R."/>
            <person name="Schlapbach R."/>
            <person name="Sreeman S.M."/>
            <person name="Shimizu K.K."/>
        </authorList>
    </citation>
    <scope>NUCLEOTIDE SEQUENCE</scope>
</reference>
<evidence type="ECO:0000313" key="3">
    <source>
        <dbReference type="EMBL" id="GJN08630.1"/>
    </source>
</evidence>
<evidence type="ECO:0000259" key="2">
    <source>
        <dbReference type="Pfam" id="PF07762"/>
    </source>
</evidence>
<sequence length="372" mass="40551">MASASPSWVILYKAPRVSAGGDISLALAAPPLVTRLDIRPGVFPADPVTPSMVRFPCILATDPSGLVLAIASPSKSDRTSSPAYIILDVPSATVSRIPDPKFFSASSVGVIATPGGGYRVVELRMNTDLLCMFCFSLETGGEWVHKSVTNPRPNWLWTFCDVITHDGKLWWVDPAAGILTCDPFADVPEMAYVSLPKGEEHNKTHCGCGYCSKREVASRRRIKLSNGKFRSIKMGCAREGEAPKLTMHTLTDLTTTVEWALEYQVSFDEIWNDDSYKTAGLPVKAPVLALIHPNNPDVVYFFLEEYIFGVDVPARKVVQCAPHELDTPALEGDHPSSQCVLAWELPPTLTTGLLEEGSDDGVKEESQAEKSN</sequence>